<sequence length="166" mass="19309">MKLTVTLEKVKKQIEIELMFKLYDETHDTDKLTKDTETQSTHDTNKDRTKEPKDNIQNVAHGEIEKAISKTHDTDKLTKDTETQSTHDTNKNRTKEPKDNIQNVAQEGKIEPINITENDVAQGVREILSHQPVVDIAIDCLIKHFLPNNLRHFENWTNVEFVYFIE</sequence>
<name>A0A0J7NFS7_LASNI</name>
<reference evidence="2 3" key="1">
    <citation type="submission" date="2015-04" db="EMBL/GenBank/DDBJ databases">
        <title>Lasius niger genome sequencing.</title>
        <authorList>
            <person name="Konorov E.A."/>
            <person name="Nikitin M.A."/>
            <person name="Kirill M.V."/>
            <person name="Chang P."/>
        </authorList>
    </citation>
    <scope>NUCLEOTIDE SEQUENCE [LARGE SCALE GENOMIC DNA]</scope>
    <source>
        <tissue evidence="2">Whole</tissue>
    </source>
</reference>
<keyword evidence="3" id="KW-1185">Reference proteome</keyword>
<dbReference type="Proteomes" id="UP000036403">
    <property type="component" value="Unassembled WGS sequence"/>
</dbReference>
<accession>A0A0J7NFS7</accession>
<organism evidence="2 3">
    <name type="scientific">Lasius niger</name>
    <name type="common">Black garden ant</name>
    <dbReference type="NCBI Taxonomy" id="67767"/>
    <lineage>
        <taxon>Eukaryota</taxon>
        <taxon>Metazoa</taxon>
        <taxon>Ecdysozoa</taxon>
        <taxon>Arthropoda</taxon>
        <taxon>Hexapoda</taxon>
        <taxon>Insecta</taxon>
        <taxon>Pterygota</taxon>
        <taxon>Neoptera</taxon>
        <taxon>Endopterygota</taxon>
        <taxon>Hymenoptera</taxon>
        <taxon>Apocrita</taxon>
        <taxon>Aculeata</taxon>
        <taxon>Formicoidea</taxon>
        <taxon>Formicidae</taxon>
        <taxon>Formicinae</taxon>
        <taxon>Lasius</taxon>
        <taxon>Lasius</taxon>
    </lineage>
</organism>
<feature type="compositionally biased region" description="Basic and acidic residues" evidence="1">
    <location>
        <begin position="43"/>
        <end position="54"/>
    </location>
</feature>
<evidence type="ECO:0000313" key="2">
    <source>
        <dbReference type="EMBL" id="KMQ91420.1"/>
    </source>
</evidence>
<dbReference type="AlphaFoldDB" id="A0A0J7NFS7"/>
<dbReference type="PaxDb" id="67767-A0A0J7NFS7"/>
<protein>
    <submittedName>
        <fullName evidence="2">Uncharacterized protein</fullName>
    </submittedName>
</protein>
<comment type="caution">
    <text evidence="2">The sequence shown here is derived from an EMBL/GenBank/DDBJ whole genome shotgun (WGS) entry which is preliminary data.</text>
</comment>
<dbReference type="EMBL" id="LBMM01005559">
    <property type="protein sequence ID" value="KMQ91420.1"/>
    <property type="molecule type" value="Genomic_DNA"/>
</dbReference>
<gene>
    <name evidence="2" type="ORF">RF55_8719</name>
</gene>
<evidence type="ECO:0000256" key="1">
    <source>
        <dbReference type="SAM" id="MobiDB-lite"/>
    </source>
</evidence>
<feature type="compositionally biased region" description="Basic and acidic residues" evidence="1">
    <location>
        <begin position="88"/>
        <end position="99"/>
    </location>
</feature>
<evidence type="ECO:0000313" key="3">
    <source>
        <dbReference type="Proteomes" id="UP000036403"/>
    </source>
</evidence>
<proteinExistence type="predicted"/>
<feature type="region of interest" description="Disordered" evidence="1">
    <location>
        <begin position="33"/>
        <end position="101"/>
    </location>
</feature>
<feature type="compositionally biased region" description="Basic and acidic residues" evidence="1">
    <location>
        <begin position="62"/>
        <end position="82"/>
    </location>
</feature>